<feature type="transmembrane region" description="Helical" evidence="1">
    <location>
        <begin position="49"/>
        <end position="75"/>
    </location>
</feature>
<organism evidence="2 3">
    <name type="scientific">Streptomyces flavalbus</name>
    <dbReference type="NCBI Taxonomy" id="2665155"/>
    <lineage>
        <taxon>Bacteria</taxon>
        <taxon>Bacillati</taxon>
        <taxon>Actinomycetota</taxon>
        <taxon>Actinomycetes</taxon>
        <taxon>Kitasatosporales</taxon>
        <taxon>Streptomycetaceae</taxon>
        <taxon>Streptomyces</taxon>
    </lineage>
</organism>
<dbReference type="RefSeq" id="WP_381605414.1">
    <property type="nucleotide sequence ID" value="NZ_JBHTEB010000001.1"/>
</dbReference>
<keyword evidence="1" id="KW-0812">Transmembrane</keyword>
<evidence type="ECO:0000313" key="2">
    <source>
        <dbReference type="EMBL" id="MFD0313823.1"/>
    </source>
</evidence>
<name>A0ABW2W308_9ACTN</name>
<proteinExistence type="predicted"/>
<keyword evidence="3" id="KW-1185">Reference proteome</keyword>
<feature type="transmembrane region" description="Helical" evidence="1">
    <location>
        <begin position="121"/>
        <end position="144"/>
    </location>
</feature>
<keyword evidence="1" id="KW-1133">Transmembrane helix</keyword>
<evidence type="ECO:0000313" key="3">
    <source>
        <dbReference type="Proteomes" id="UP001597023"/>
    </source>
</evidence>
<dbReference type="EMBL" id="JBHTEB010000001">
    <property type="protein sequence ID" value="MFD0313823.1"/>
    <property type="molecule type" value="Genomic_DNA"/>
</dbReference>
<keyword evidence="1" id="KW-0472">Membrane</keyword>
<sequence>MASVFFLAVTLGPFLAPCVCAVAAVALVRRAYRRLPVSGWRRLPGTGTCALVAVLAGSAASGAYAWGVMSGFYILDPDQLCAARGVPGDRIVTRETLPVSARCVTPDGVGTELVPGWVNPVIAAGLTLLTLAVAAGTLAGVRGYRAGWRRRMRGTA</sequence>
<evidence type="ECO:0000256" key="1">
    <source>
        <dbReference type="SAM" id="Phobius"/>
    </source>
</evidence>
<dbReference type="Proteomes" id="UP001597023">
    <property type="component" value="Unassembled WGS sequence"/>
</dbReference>
<evidence type="ECO:0008006" key="4">
    <source>
        <dbReference type="Google" id="ProtNLM"/>
    </source>
</evidence>
<accession>A0ABW2W308</accession>
<reference evidence="3" key="1">
    <citation type="journal article" date="2019" name="Int. J. Syst. Evol. Microbiol.">
        <title>The Global Catalogue of Microorganisms (GCM) 10K type strain sequencing project: providing services to taxonomists for standard genome sequencing and annotation.</title>
        <authorList>
            <consortium name="The Broad Institute Genomics Platform"/>
            <consortium name="The Broad Institute Genome Sequencing Center for Infectious Disease"/>
            <person name="Wu L."/>
            <person name="Ma J."/>
        </authorList>
    </citation>
    <scope>NUCLEOTIDE SEQUENCE [LARGE SCALE GENOMIC DNA]</scope>
    <source>
        <strain evidence="3">CGMCC 4.7400</strain>
    </source>
</reference>
<gene>
    <name evidence="2" type="ORF">ACFQZ6_06185</name>
</gene>
<feature type="transmembrane region" description="Helical" evidence="1">
    <location>
        <begin position="6"/>
        <end position="28"/>
    </location>
</feature>
<comment type="caution">
    <text evidence="2">The sequence shown here is derived from an EMBL/GenBank/DDBJ whole genome shotgun (WGS) entry which is preliminary data.</text>
</comment>
<protein>
    <recommendedName>
        <fullName evidence="4">Integral membrane protein</fullName>
    </recommendedName>
</protein>